<comment type="caution">
    <text evidence="7">The sequence shown here is derived from an EMBL/GenBank/DDBJ whole genome shotgun (WGS) entry which is preliminary data.</text>
</comment>
<evidence type="ECO:0000256" key="4">
    <source>
        <dbReference type="ARBA" id="ARBA00023163"/>
    </source>
</evidence>
<dbReference type="InterPro" id="IPR002197">
    <property type="entry name" value="HTH_Fis"/>
</dbReference>
<dbReference type="PANTHER" id="PTHR32071:SF57">
    <property type="entry name" value="C4-DICARBOXYLATE TRANSPORT TRANSCRIPTIONAL REGULATORY PROTEIN DCTD"/>
    <property type="match status" value="1"/>
</dbReference>
<evidence type="ECO:0000313" key="7">
    <source>
        <dbReference type="EMBL" id="MBF4501023.1"/>
    </source>
</evidence>
<dbReference type="GO" id="GO:0043565">
    <property type="term" value="F:sequence-specific DNA binding"/>
    <property type="evidence" value="ECO:0007669"/>
    <property type="project" value="InterPro"/>
</dbReference>
<dbReference type="Pfam" id="PF13596">
    <property type="entry name" value="PAS_10"/>
    <property type="match status" value="1"/>
</dbReference>
<dbReference type="AlphaFoldDB" id="A0A8J7GLC6"/>
<name>A0A8J7GLC6_9BACL</name>
<dbReference type="PROSITE" id="PS00675">
    <property type="entry name" value="SIGMA54_INTERACT_1"/>
    <property type="match status" value="1"/>
</dbReference>
<evidence type="ECO:0000256" key="2">
    <source>
        <dbReference type="ARBA" id="ARBA00022840"/>
    </source>
</evidence>
<dbReference type="PANTHER" id="PTHR32071">
    <property type="entry name" value="TRANSCRIPTIONAL REGULATORY PROTEIN"/>
    <property type="match status" value="1"/>
</dbReference>
<keyword evidence="8" id="KW-1185">Reference proteome</keyword>
<dbReference type="PRINTS" id="PR01590">
    <property type="entry name" value="HTHFIS"/>
</dbReference>
<keyword evidence="3" id="KW-0805">Transcription regulation</keyword>
<dbReference type="Pfam" id="PF25601">
    <property type="entry name" value="AAA_lid_14"/>
    <property type="match status" value="1"/>
</dbReference>
<dbReference type="FunFam" id="3.40.50.300:FF:000006">
    <property type="entry name" value="DNA-binding transcriptional regulator NtrC"/>
    <property type="match status" value="1"/>
</dbReference>
<organism evidence="7 8">
    <name type="scientific">Savagea serpentis</name>
    <dbReference type="NCBI Taxonomy" id="2785297"/>
    <lineage>
        <taxon>Bacteria</taxon>
        <taxon>Bacillati</taxon>
        <taxon>Bacillota</taxon>
        <taxon>Bacilli</taxon>
        <taxon>Bacillales</taxon>
        <taxon>Caryophanaceae</taxon>
        <taxon>Savagea</taxon>
    </lineage>
</organism>
<dbReference type="InterPro" id="IPR025662">
    <property type="entry name" value="Sigma_54_int_dom_ATP-bd_1"/>
</dbReference>
<evidence type="ECO:0000256" key="3">
    <source>
        <dbReference type="ARBA" id="ARBA00023015"/>
    </source>
</evidence>
<keyword evidence="4" id="KW-0804">Transcription</keyword>
<evidence type="ECO:0000256" key="1">
    <source>
        <dbReference type="ARBA" id="ARBA00022741"/>
    </source>
</evidence>
<proteinExistence type="predicted"/>
<dbReference type="SUPFAM" id="SSF46689">
    <property type="entry name" value="Homeodomain-like"/>
    <property type="match status" value="1"/>
</dbReference>
<dbReference type="PROSITE" id="PS50045">
    <property type="entry name" value="SIGMA54_INTERACT_4"/>
    <property type="match status" value="1"/>
</dbReference>
<dbReference type="SMART" id="SM00382">
    <property type="entry name" value="AAA"/>
    <property type="match status" value="1"/>
</dbReference>
<dbReference type="InterPro" id="IPR000014">
    <property type="entry name" value="PAS"/>
</dbReference>
<feature type="domain" description="PAS" evidence="6">
    <location>
        <begin position="105"/>
        <end position="184"/>
    </location>
</feature>
<dbReference type="InterPro" id="IPR009057">
    <property type="entry name" value="Homeodomain-like_sf"/>
</dbReference>
<keyword evidence="1" id="KW-0547">Nucleotide-binding</keyword>
<gene>
    <name evidence="7" type="ORF">IRY55_06565</name>
</gene>
<protein>
    <submittedName>
        <fullName evidence="7">Sigma 54-interacting transcriptional regulator</fullName>
    </submittedName>
</protein>
<dbReference type="Proteomes" id="UP000622653">
    <property type="component" value="Unassembled WGS sequence"/>
</dbReference>
<dbReference type="PROSITE" id="PS50112">
    <property type="entry name" value="PAS"/>
    <property type="match status" value="1"/>
</dbReference>
<keyword evidence="2" id="KW-0067">ATP-binding</keyword>
<dbReference type="CDD" id="cd00009">
    <property type="entry name" value="AAA"/>
    <property type="match status" value="1"/>
</dbReference>
<dbReference type="InterPro" id="IPR058031">
    <property type="entry name" value="AAA_lid_NorR"/>
</dbReference>
<dbReference type="NCBIfam" id="TIGR00229">
    <property type="entry name" value="sensory_box"/>
    <property type="match status" value="1"/>
</dbReference>
<evidence type="ECO:0000259" key="6">
    <source>
        <dbReference type="PROSITE" id="PS50112"/>
    </source>
</evidence>
<accession>A0A8J7GLC6</accession>
<dbReference type="Pfam" id="PF02954">
    <property type="entry name" value="HTH_8"/>
    <property type="match status" value="1"/>
</dbReference>
<dbReference type="Gene3D" id="1.10.10.60">
    <property type="entry name" value="Homeodomain-like"/>
    <property type="match status" value="1"/>
</dbReference>
<dbReference type="InterPro" id="IPR035965">
    <property type="entry name" value="PAS-like_dom_sf"/>
</dbReference>
<dbReference type="InterPro" id="IPR003593">
    <property type="entry name" value="AAA+_ATPase"/>
</dbReference>
<dbReference type="EMBL" id="JADKPV010000002">
    <property type="protein sequence ID" value="MBF4501023.1"/>
    <property type="molecule type" value="Genomic_DNA"/>
</dbReference>
<dbReference type="SUPFAM" id="SSF55785">
    <property type="entry name" value="PYP-like sensor domain (PAS domain)"/>
    <property type="match status" value="1"/>
</dbReference>
<dbReference type="CDD" id="cd00130">
    <property type="entry name" value="PAS"/>
    <property type="match status" value="1"/>
</dbReference>
<dbReference type="SUPFAM" id="SSF52540">
    <property type="entry name" value="P-loop containing nucleoside triphosphate hydrolases"/>
    <property type="match status" value="1"/>
</dbReference>
<dbReference type="Pfam" id="PF00158">
    <property type="entry name" value="Sigma54_activat"/>
    <property type="match status" value="1"/>
</dbReference>
<feature type="domain" description="Sigma-54 factor interaction" evidence="5">
    <location>
        <begin position="246"/>
        <end position="476"/>
    </location>
</feature>
<sequence>MSLLLLNYSEALLTNFLIYKKSPTHLLPNYQSFIEDNQKWKRLQKRGEKIIVTEIPCLFCPLTDQNIGQAFEQTNYVLICKDEQVIGYLEKEHYLKVFYQQARKALAFYQTLLDTTQESWTMIDEHAHVVGWTKGAEKIFSISKDDILGKPISQFFNQNELEILNALQQGESVTEKLHRARRDRTVLISSSPVRLDEKIIGGVVTETDISNEVRLNEELFSTHEKLFHLENKIESRNHRDRAFLPLRGNSQLLKDTIEMTKKASQTAANILIYGESGVGKELFAKAIHYLREEEGAPFIPINCGAIAHNLFESEIFGYERGAFSGADSRGKAGKAELAQDGTLFLDEVGELPLDLQVKLLRVLQEKKFFRVGGTKEIKVNFRLVAATNKDLKQLVEDGTFREDLYYRLNVFQIEVPPLRDRPDDILELAHYFVYEYSSKYNKHIQSIPHEIIQCLISHDWKGNVRELKNSIERLVVLSEEGTLSFNDLPPEVKRSNISKPSVNGQSLADQLEVYEKEIILNTLEKVNHQKSECAKRLGISRATLYNRMNRLGIH</sequence>
<dbReference type="GO" id="GO:0006355">
    <property type="term" value="P:regulation of DNA-templated transcription"/>
    <property type="evidence" value="ECO:0007669"/>
    <property type="project" value="InterPro"/>
</dbReference>
<dbReference type="Gene3D" id="3.40.50.300">
    <property type="entry name" value="P-loop containing nucleotide triphosphate hydrolases"/>
    <property type="match status" value="1"/>
</dbReference>
<dbReference type="GO" id="GO:0005524">
    <property type="term" value="F:ATP binding"/>
    <property type="evidence" value="ECO:0007669"/>
    <property type="project" value="UniProtKB-KW"/>
</dbReference>
<dbReference type="Gene3D" id="3.30.450.20">
    <property type="entry name" value="PAS domain"/>
    <property type="match status" value="1"/>
</dbReference>
<dbReference type="Gene3D" id="1.10.8.60">
    <property type="match status" value="1"/>
</dbReference>
<reference evidence="7" key="1">
    <citation type="submission" date="2020-11" db="EMBL/GenBank/DDBJ databases">
        <title>Multidrug resistant novel bacterium Savagea serpentis sp. nov., isolated from the scats of a vine snake (Ahaetulla nasuta).</title>
        <authorList>
            <person name="Venkata Ramana V."/>
            <person name="Vikas Patil S."/>
            <person name="Yogita Lugani V."/>
        </authorList>
    </citation>
    <scope>NUCLEOTIDE SEQUENCE</scope>
    <source>
        <strain evidence="7">SN6</strain>
    </source>
</reference>
<evidence type="ECO:0000259" key="5">
    <source>
        <dbReference type="PROSITE" id="PS50045"/>
    </source>
</evidence>
<evidence type="ECO:0000313" key="8">
    <source>
        <dbReference type="Proteomes" id="UP000622653"/>
    </source>
</evidence>
<dbReference type="InterPro" id="IPR002078">
    <property type="entry name" value="Sigma_54_int"/>
</dbReference>
<dbReference type="InterPro" id="IPR027417">
    <property type="entry name" value="P-loop_NTPase"/>
</dbReference>
<dbReference type="SMART" id="SM00091">
    <property type="entry name" value="PAS"/>
    <property type="match status" value="1"/>
</dbReference>